<feature type="transmembrane region" description="Helical" evidence="1">
    <location>
        <begin position="89"/>
        <end position="105"/>
    </location>
</feature>
<feature type="transmembrane region" description="Helical" evidence="1">
    <location>
        <begin position="110"/>
        <end position="127"/>
    </location>
</feature>
<accession>A0A0L6CVI2</accession>
<dbReference type="Pfam" id="PF04955">
    <property type="entry name" value="HupE_UreJ"/>
    <property type="match status" value="1"/>
</dbReference>
<feature type="transmembrane region" description="Helical" evidence="1">
    <location>
        <begin position="169"/>
        <end position="186"/>
    </location>
</feature>
<reference evidence="4" key="1">
    <citation type="submission" date="2015-07" db="EMBL/GenBank/DDBJ databases">
        <title>Draft Genome Sequence of Roseovarius tolerans EL-164, a producer of N-Acylated Alanine Methyl Esters (NAMEs).</title>
        <authorList>
            <person name="Voget S."/>
            <person name="Bruns H."/>
            <person name="Wagner-Doebler I."/>
            <person name="Schulz S."/>
            <person name="Daniel R."/>
        </authorList>
    </citation>
    <scope>NUCLEOTIDE SEQUENCE [LARGE SCALE GENOMIC DNA]</scope>
    <source>
        <strain evidence="4">EL-164</strain>
    </source>
</reference>
<dbReference type="OrthoDB" id="9808192at2"/>
<dbReference type="PATRIC" id="fig|74031.6.peg.1745"/>
<feature type="transmembrane region" description="Helical" evidence="1">
    <location>
        <begin position="139"/>
        <end position="162"/>
    </location>
</feature>
<dbReference type="InterPro" id="IPR007038">
    <property type="entry name" value="HupE_UreJ"/>
</dbReference>
<gene>
    <name evidence="3" type="ORF">ROTO_17120</name>
</gene>
<evidence type="ECO:0000313" key="3">
    <source>
        <dbReference type="EMBL" id="KNX41741.1"/>
    </source>
</evidence>
<feature type="chain" id="PRO_5005562872" evidence="2">
    <location>
        <begin position="18"/>
        <end position="188"/>
    </location>
</feature>
<sequence length="188" mass="18698">MRYILAVLLLTPSLAFAHLDPGAHGSFAAGATHPLFGADHVLAMLAVGLWAAVLSGRAIWLLPVGFVTAMAVGFGGALLGLTLPAVEPLILASVLILGLLVALAVRLPAIWAVGIVSVFGLFHGGAHGAEIGAATALDYFAGFAIATMGLHLAGLALGLLVMRLGSQSVVRGGGGLVAALGAWLVAAG</sequence>
<feature type="signal peptide" evidence="2">
    <location>
        <begin position="1"/>
        <end position="17"/>
    </location>
</feature>
<keyword evidence="1" id="KW-0472">Membrane</keyword>
<keyword evidence="1" id="KW-0812">Transmembrane</keyword>
<keyword evidence="1" id="KW-1133">Transmembrane helix</keyword>
<feature type="transmembrane region" description="Helical" evidence="1">
    <location>
        <begin position="60"/>
        <end position="83"/>
    </location>
</feature>
<proteinExistence type="predicted"/>
<comment type="caution">
    <text evidence="3">The sequence shown here is derived from an EMBL/GenBank/DDBJ whole genome shotgun (WGS) entry which is preliminary data.</text>
</comment>
<evidence type="ECO:0000256" key="2">
    <source>
        <dbReference type="SAM" id="SignalP"/>
    </source>
</evidence>
<dbReference type="STRING" id="74031.SAMN04488077_10939"/>
<evidence type="ECO:0000313" key="4">
    <source>
        <dbReference type="Proteomes" id="UP000037046"/>
    </source>
</evidence>
<keyword evidence="2" id="KW-0732">Signal</keyword>
<dbReference type="EMBL" id="LGVV01000018">
    <property type="protein sequence ID" value="KNX41741.1"/>
    <property type="molecule type" value="Genomic_DNA"/>
</dbReference>
<dbReference type="RefSeq" id="WP_050662610.1">
    <property type="nucleotide sequence ID" value="NZ_CP118494.1"/>
</dbReference>
<dbReference type="AlphaFoldDB" id="A0A0L6CVI2"/>
<feature type="transmembrane region" description="Helical" evidence="1">
    <location>
        <begin position="33"/>
        <end position="53"/>
    </location>
</feature>
<protein>
    <submittedName>
        <fullName evidence="3">HupE / UreJ protein</fullName>
    </submittedName>
</protein>
<evidence type="ECO:0000256" key="1">
    <source>
        <dbReference type="SAM" id="Phobius"/>
    </source>
</evidence>
<name>A0A0L6CVI2_9RHOB</name>
<organism evidence="3 4">
    <name type="scientific">Roseovarius tolerans</name>
    <dbReference type="NCBI Taxonomy" id="74031"/>
    <lineage>
        <taxon>Bacteria</taxon>
        <taxon>Pseudomonadati</taxon>
        <taxon>Pseudomonadota</taxon>
        <taxon>Alphaproteobacteria</taxon>
        <taxon>Rhodobacterales</taxon>
        <taxon>Roseobacteraceae</taxon>
        <taxon>Roseovarius</taxon>
    </lineage>
</organism>
<keyword evidence="4" id="KW-1185">Reference proteome</keyword>
<dbReference type="Proteomes" id="UP000037046">
    <property type="component" value="Unassembled WGS sequence"/>
</dbReference>
<dbReference type="PIRSF" id="PIRSF016919">
    <property type="entry name" value="HupE_UreJ"/>
    <property type="match status" value="1"/>
</dbReference>